<keyword evidence="6 8" id="KW-0472">Membrane</keyword>
<dbReference type="OrthoDB" id="297496at2759"/>
<evidence type="ECO:0000313" key="11">
    <source>
        <dbReference type="Proteomes" id="UP000009168"/>
    </source>
</evidence>
<sequence>MSKSAQNLQYQDYSMQDNSKFLDQSQISLHKSNYIQQNHDQTFQLANPYSNRKIESSLNYPDLMRDGEQKRQNIFLQQDSSLYDRNVKVFSQTVFDLASDIEGNNLNKDQFEQGLHRIFDSKQGNQKNNNDSDLLNRRSQNKLTIDAKSSNEINNSYNSKNNGSNQLLDYQNENISPMLKIHKTKKHATQVPTNFSQKEINLQIQNQQPDNNSSGYGGNLMSQLVSKMSQKHSSYAISYSSNQNESQVITNRMNESSQGSNNGQNINYSQKLELNTINIQTDKGRNLLTASKNDSLTNNLIAQDIPSSVANNLNNNQKVINQPLLNDKEANDTNDQAFEELQKKKRSRMSVVQQSTVNKFSFKFFKKANMIKKFIQTMVSQLPSKVFQKLEYRHFNIIGDAVFQFNNMVSDDEIIFKKQLQKSKTQHKLSTVGSNIERAISNRNQYSFTEQFPIIQPNGIFLVFWNIFFLFFLLIQLVIIPLLCVYDQAKDTQPFMFITEPLAVTVFIIQMLLNMNTGFYNEGEIVKSRLQIFKKYLRFYLWIDLITIFTIIACMQNQDIQFIKLIYLLRIIQVLQLLNTIEEHFQLQQKYYTIYELTKLYTLIYFVAHYSSCIFYLISKLDYQNNPDISTWIKNIGVTNEYWTVIYLDSIYFSFVTMVTVGFGDIVPKSSHEKIYVTFFSVVSCGIFGYAVNTIGSIFHELSQKQANYKLKKFEITQYMEGRQIQRASQIKVLKYLEYMNSQEEERNYLCKGELILSGISKNLREEIYQDFFGKILFNSNIFKNNFSNKLIQQLSLVMKEITLGPGDIIFNKGDTDNRLYYVFKGAVENTLEINNQIIKFGQYMQGEFFGQSGFFADIPRYFTAKSKGTTHIVYCKREDMLKLIQENPSDKEQFAMCKDEILFKQNICGHKCLSCLKPGHIEEKCNYINIKINKPLLIVKNNFSLDQHRCTAERQIKKKYNAIKKYIVTKKLLKQLRVTCVLEAVEQWDDLAILQDNKITDKEFFMRMPKVSYSEANQCMQETGDSLYSGDEEDIQFFSKEDYKGSQDLVQGLSEMNPTSNINITNNKNQNRVNLRHQTHKLSIKNEEFSIDKQSISRSKTKKETYAYSSPTQVNKRFQQLDLNLSSSQQGLFFPSNQQENNVSLQRQNSQKTARTMQRHDSSSSINSYQDTFKRNASRNLSHFGTQAQTAQYINLQIASNMMAAKQYSDTKIESPRNRSNLSAFNPKPQDNKQDQKLSSLNAENADQQKQIQQNQQFEDFFIETIENDFDFMKEYTVYYPQNNISQVLRQIRKIWLEKFSKKRAKTKHSQKTTQKSKKDLNKSIKKSETKITQKTNQQLQKIETKNTQKTFTNYNQSFMN</sequence>
<feature type="compositionally biased region" description="Low complexity" evidence="7">
    <location>
        <begin position="150"/>
        <end position="165"/>
    </location>
</feature>
<dbReference type="PANTHER" id="PTHR45689:SF5">
    <property type="entry name" value="I[[H]] CHANNEL, ISOFORM E"/>
    <property type="match status" value="1"/>
</dbReference>
<dbReference type="RefSeq" id="XP_001031904.2">
    <property type="nucleotide sequence ID" value="XM_001031904.2"/>
</dbReference>
<dbReference type="eggNOG" id="KOG0500">
    <property type="taxonomic scope" value="Eukaryota"/>
</dbReference>
<feature type="transmembrane region" description="Helical" evidence="8">
    <location>
        <begin position="642"/>
        <end position="663"/>
    </location>
</feature>
<evidence type="ECO:0000256" key="2">
    <source>
        <dbReference type="ARBA" id="ARBA00022448"/>
    </source>
</evidence>
<keyword evidence="2" id="KW-0813">Transport</keyword>
<feature type="transmembrane region" description="Helical" evidence="8">
    <location>
        <begin position="675"/>
        <end position="699"/>
    </location>
</feature>
<dbReference type="EMBL" id="GG662576">
    <property type="protein sequence ID" value="EAR84241.2"/>
    <property type="molecule type" value="Genomic_DNA"/>
</dbReference>
<dbReference type="InParanoid" id="Q22FY5"/>
<dbReference type="GO" id="GO:0098855">
    <property type="term" value="C:HCN channel complex"/>
    <property type="evidence" value="ECO:0007669"/>
    <property type="project" value="TreeGrafter"/>
</dbReference>
<dbReference type="PANTHER" id="PTHR45689">
    <property type="entry name" value="I[[H]] CHANNEL, ISOFORM E"/>
    <property type="match status" value="1"/>
</dbReference>
<name>Q22FY5_TETTS</name>
<dbReference type="PROSITE" id="PS50042">
    <property type="entry name" value="CNMP_BINDING_3"/>
    <property type="match status" value="1"/>
</dbReference>
<evidence type="ECO:0000256" key="5">
    <source>
        <dbReference type="ARBA" id="ARBA00023065"/>
    </source>
</evidence>
<dbReference type="GO" id="GO:0005249">
    <property type="term" value="F:voltage-gated potassium channel activity"/>
    <property type="evidence" value="ECO:0007669"/>
    <property type="project" value="TreeGrafter"/>
</dbReference>
<evidence type="ECO:0000256" key="7">
    <source>
        <dbReference type="SAM" id="MobiDB-lite"/>
    </source>
</evidence>
<dbReference type="Gene3D" id="1.10.287.630">
    <property type="entry name" value="Helix hairpin bin"/>
    <property type="match status" value="1"/>
</dbReference>
<comment type="subcellular location">
    <subcellularLocation>
        <location evidence="1">Membrane</location>
        <topology evidence="1">Multi-pass membrane protein</topology>
    </subcellularLocation>
</comment>
<dbReference type="Gene3D" id="1.10.287.70">
    <property type="match status" value="1"/>
</dbReference>
<dbReference type="InterPro" id="IPR014710">
    <property type="entry name" value="RmlC-like_jellyroll"/>
</dbReference>
<dbReference type="InterPro" id="IPR051413">
    <property type="entry name" value="K/Na_HCN_channel"/>
</dbReference>
<evidence type="ECO:0000256" key="3">
    <source>
        <dbReference type="ARBA" id="ARBA00022692"/>
    </source>
</evidence>
<dbReference type="HOGENOM" id="CLU_262961_0_0_1"/>
<dbReference type="InterPro" id="IPR018490">
    <property type="entry name" value="cNMP-bd_dom_sf"/>
</dbReference>
<feature type="transmembrane region" description="Helical" evidence="8">
    <location>
        <begin position="600"/>
        <end position="618"/>
    </location>
</feature>
<evidence type="ECO:0000256" key="4">
    <source>
        <dbReference type="ARBA" id="ARBA00022989"/>
    </source>
</evidence>
<evidence type="ECO:0000313" key="10">
    <source>
        <dbReference type="EMBL" id="EAR84241.2"/>
    </source>
</evidence>
<feature type="compositionally biased region" description="Polar residues" evidence="7">
    <location>
        <begin position="1136"/>
        <end position="1157"/>
    </location>
</feature>
<dbReference type="KEGG" id="tet:TTHERM_00721720"/>
<reference evidence="11" key="1">
    <citation type="journal article" date="2006" name="PLoS Biol.">
        <title>Macronuclear genome sequence of the ciliate Tetrahymena thermophila, a model eukaryote.</title>
        <authorList>
            <person name="Eisen J.A."/>
            <person name="Coyne R.S."/>
            <person name="Wu M."/>
            <person name="Wu D."/>
            <person name="Thiagarajan M."/>
            <person name="Wortman J.R."/>
            <person name="Badger J.H."/>
            <person name="Ren Q."/>
            <person name="Amedeo P."/>
            <person name="Jones K.M."/>
            <person name="Tallon L.J."/>
            <person name="Delcher A.L."/>
            <person name="Salzberg S.L."/>
            <person name="Silva J.C."/>
            <person name="Haas B.J."/>
            <person name="Majoros W.H."/>
            <person name="Farzad M."/>
            <person name="Carlton J.M."/>
            <person name="Smith R.K. Jr."/>
            <person name="Garg J."/>
            <person name="Pearlman R.E."/>
            <person name="Karrer K.M."/>
            <person name="Sun L."/>
            <person name="Manning G."/>
            <person name="Elde N.C."/>
            <person name="Turkewitz A.P."/>
            <person name="Asai D.J."/>
            <person name="Wilkes D.E."/>
            <person name="Wang Y."/>
            <person name="Cai H."/>
            <person name="Collins K."/>
            <person name="Stewart B.A."/>
            <person name="Lee S.R."/>
            <person name="Wilamowska K."/>
            <person name="Weinberg Z."/>
            <person name="Ruzzo W.L."/>
            <person name="Wloga D."/>
            <person name="Gaertig J."/>
            <person name="Frankel J."/>
            <person name="Tsao C.-C."/>
            <person name="Gorovsky M.A."/>
            <person name="Keeling P.J."/>
            <person name="Waller R.F."/>
            <person name="Patron N.J."/>
            <person name="Cherry J.M."/>
            <person name="Stover N.A."/>
            <person name="Krieger C.J."/>
            <person name="del Toro C."/>
            <person name="Ryder H.F."/>
            <person name="Williamson S.C."/>
            <person name="Barbeau R.A."/>
            <person name="Hamilton E.P."/>
            <person name="Orias E."/>
        </authorList>
    </citation>
    <scope>NUCLEOTIDE SEQUENCE [LARGE SCALE GENOMIC DNA]</scope>
    <source>
        <strain evidence="11">SB210</strain>
    </source>
</reference>
<accession>Q22FY5</accession>
<keyword evidence="11" id="KW-1185">Reference proteome</keyword>
<feature type="compositionally biased region" description="Basic and acidic residues" evidence="7">
    <location>
        <begin position="1318"/>
        <end position="1333"/>
    </location>
</feature>
<dbReference type="Proteomes" id="UP000009168">
    <property type="component" value="Unassembled WGS sequence"/>
</dbReference>
<proteinExistence type="predicted"/>
<keyword evidence="3 8" id="KW-0812">Transmembrane</keyword>
<dbReference type="GO" id="GO:0035725">
    <property type="term" value="P:sodium ion transmembrane transport"/>
    <property type="evidence" value="ECO:0007669"/>
    <property type="project" value="TreeGrafter"/>
</dbReference>
<dbReference type="GO" id="GO:0003254">
    <property type="term" value="P:regulation of membrane depolarization"/>
    <property type="evidence" value="ECO:0007669"/>
    <property type="project" value="TreeGrafter"/>
</dbReference>
<evidence type="ECO:0000256" key="8">
    <source>
        <dbReference type="SAM" id="Phobius"/>
    </source>
</evidence>
<feature type="transmembrane region" description="Helical" evidence="8">
    <location>
        <begin position="536"/>
        <end position="555"/>
    </location>
</feature>
<dbReference type="SUPFAM" id="SSF51206">
    <property type="entry name" value="cAMP-binding domain-like"/>
    <property type="match status" value="1"/>
</dbReference>
<feature type="transmembrane region" description="Helical" evidence="8">
    <location>
        <begin position="460"/>
        <end position="483"/>
    </location>
</feature>
<feature type="compositionally biased region" description="Polar residues" evidence="7">
    <location>
        <begin position="122"/>
        <end position="143"/>
    </location>
</feature>
<evidence type="ECO:0000256" key="1">
    <source>
        <dbReference type="ARBA" id="ARBA00004141"/>
    </source>
</evidence>
<feature type="region of interest" description="Disordered" evidence="7">
    <location>
        <begin position="1134"/>
        <end position="1169"/>
    </location>
</feature>
<feature type="domain" description="Cyclic nucleotide-binding" evidence="9">
    <location>
        <begin position="783"/>
        <end position="885"/>
    </location>
</feature>
<dbReference type="GeneID" id="7838121"/>
<evidence type="ECO:0000256" key="6">
    <source>
        <dbReference type="ARBA" id="ARBA00023136"/>
    </source>
</evidence>
<protein>
    <submittedName>
        <fullName evidence="10">Cyclic nucleotide-binding domain protein</fullName>
    </submittedName>
</protein>
<keyword evidence="5" id="KW-0406">Ion transport</keyword>
<dbReference type="SUPFAM" id="SSF81324">
    <property type="entry name" value="Voltage-gated potassium channels"/>
    <property type="match status" value="1"/>
</dbReference>
<dbReference type="Gene3D" id="2.60.120.10">
    <property type="entry name" value="Jelly Rolls"/>
    <property type="match status" value="1"/>
</dbReference>
<dbReference type="Pfam" id="PF00027">
    <property type="entry name" value="cNMP_binding"/>
    <property type="match status" value="1"/>
</dbReference>
<feature type="transmembrane region" description="Helical" evidence="8">
    <location>
        <begin position="495"/>
        <end position="515"/>
    </location>
</feature>
<gene>
    <name evidence="10" type="ORF">TTHERM_00721720</name>
</gene>
<feature type="region of interest" description="Disordered" evidence="7">
    <location>
        <begin position="118"/>
        <end position="168"/>
    </location>
</feature>
<dbReference type="CDD" id="cd00038">
    <property type="entry name" value="CAP_ED"/>
    <property type="match status" value="1"/>
</dbReference>
<evidence type="ECO:0000259" key="9">
    <source>
        <dbReference type="PROSITE" id="PS50042"/>
    </source>
</evidence>
<dbReference type="Pfam" id="PF00520">
    <property type="entry name" value="Ion_trans"/>
    <property type="match status" value="1"/>
</dbReference>
<feature type="region of interest" description="Disordered" evidence="7">
    <location>
        <begin position="1305"/>
        <end position="1339"/>
    </location>
</feature>
<dbReference type="InterPro" id="IPR000595">
    <property type="entry name" value="cNMP-bd_dom"/>
</dbReference>
<feature type="region of interest" description="Disordered" evidence="7">
    <location>
        <begin position="1210"/>
        <end position="1237"/>
    </location>
</feature>
<keyword evidence="4 8" id="KW-1133">Transmembrane helix</keyword>
<dbReference type="InterPro" id="IPR005821">
    <property type="entry name" value="Ion_trans_dom"/>
</dbReference>
<organism evidence="10 11">
    <name type="scientific">Tetrahymena thermophila (strain SB210)</name>
    <dbReference type="NCBI Taxonomy" id="312017"/>
    <lineage>
        <taxon>Eukaryota</taxon>
        <taxon>Sar</taxon>
        <taxon>Alveolata</taxon>
        <taxon>Ciliophora</taxon>
        <taxon>Intramacronucleata</taxon>
        <taxon>Oligohymenophorea</taxon>
        <taxon>Hymenostomatida</taxon>
        <taxon>Tetrahymenina</taxon>
        <taxon>Tetrahymenidae</taxon>
        <taxon>Tetrahymena</taxon>
    </lineage>
</organism>